<evidence type="ECO:0000313" key="2">
    <source>
        <dbReference type="Proteomes" id="UP000198992"/>
    </source>
</evidence>
<dbReference type="Pfam" id="PF17269">
    <property type="entry name" value="DUF5335"/>
    <property type="match status" value="1"/>
</dbReference>
<reference evidence="1 2" key="1">
    <citation type="submission" date="2016-10" db="EMBL/GenBank/DDBJ databases">
        <authorList>
            <person name="de Groot N.N."/>
        </authorList>
    </citation>
    <scope>NUCLEOTIDE SEQUENCE [LARGE SCALE GENOMIC DNA]</scope>
    <source>
        <strain evidence="1 2">MT12</strain>
    </source>
</reference>
<dbReference type="Proteomes" id="UP000198992">
    <property type="component" value="Unassembled WGS sequence"/>
</dbReference>
<sequence length="116" mass="13112">MAKKLEKSQWSVYFDLISKALAGKRAEIEMASLKHGDQIEAEWLPFFGISYDPRDDVIALALERHDHLIHKPRELYIEGEGLELSSLEVIDADVVRQIVVFRDPLMLPVPSAAKVG</sequence>
<proteinExistence type="predicted"/>
<dbReference type="EMBL" id="FNTH01000001">
    <property type="protein sequence ID" value="SED18678.1"/>
    <property type="molecule type" value="Genomic_DNA"/>
</dbReference>
<organism evidence="1 2">
    <name type="scientific">Bradyrhizobium erythrophlei</name>
    <dbReference type="NCBI Taxonomy" id="1437360"/>
    <lineage>
        <taxon>Bacteria</taxon>
        <taxon>Pseudomonadati</taxon>
        <taxon>Pseudomonadota</taxon>
        <taxon>Alphaproteobacteria</taxon>
        <taxon>Hyphomicrobiales</taxon>
        <taxon>Nitrobacteraceae</taxon>
        <taxon>Bradyrhizobium</taxon>
    </lineage>
</organism>
<accession>A0A1H4YNE6</accession>
<dbReference type="RefSeq" id="WP_092118111.1">
    <property type="nucleotide sequence ID" value="NZ_FNTH01000001.1"/>
</dbReference>
<dbReference type="InterPro" id="IPR035223">
    <property type="entry name" value="DUF5335"/>
</dbReference>
<name>A0A1H4YNE6_9BRAD</name>
<protein>
    <submittedName>
        <fullName evidence="1">Uncharacterized protein</fullName>
    </submittedName>
</protein>
<dbReference type="AlphaFoldDB" id="A0A1H4YNE6"/>
<evidence type="ECO:0000313" key="1">
    <source>
        <dbReference type="EMBL" id="SED18678.1"/>
    </source>
</evidence>
<gene>
    <name evidence="1" type="ORF">SAMN05444164_4001</name>
</gene>
<dbReference type="OrthoDB" id="7428502at2"/>